<keyword evidence="2" id="KW-1185">Reference proteome</keyword>
<proteinExistence type="predicted"/>
<dbReference type="InParanoid" id="A0A139W919"/>
<dbReference type="Proteomes" id="UP000007266">
    <property type="component" value="Unassembled WGS sequence"/>
</dbReference>
<reference evidence="1 2" key="2">
    <citation type="journal article" date="2010" name="Nucleic Acids Res.">
        <title>BeetleBase in 2010: revisions to provide comprehensive genomic information for Tribolium castaneum.</title>
        <authorList>
            <person name="Kim H.S."/>
            <person name="Murphy T."/>
            <person name="Xia J."/>
            <person name="Caragea D."/>
            <person name="Park Y."/>
            <person name="Beeman R.W."/>
            <person name="Lorenzen M.D."/>
            <person name="Butcher S."/>
            <person name="Manak J.R."/>
            <person name="Brown S.J."/>
        </authorList>
    </citation>
    <scope>NUCLEOTIDE SEQUENCE [LARGE SCALE GENOMIC DNA]</scope>
    <source>
        <strain evidence="1 2">Georgia GA2</strain>
    </source>
</reference>
<reference evidence="1 2" key="1">
    <citation type="journal article" date="2008" name="Nature">
        <title>The genome of the model beetle and pest Tribolium castaneum.</title>
        <authorList>
            <consortium name="Tribolium Genome Sequencing Consortium"/>
            <person name="Richards S."/>
            <person name="Gibbs R.A."/>
            <person name="Weinstock G.M."/>
            <person name="Brown S.J."/>
            <person name="Denell R."/>
            <person name="Beeman R.W."/>
            <person name="Gibbs R."/>
            <person name="Beeman R.W."/>
            <person name="Brown S.J."/>
            <person name="Bucher G."/>
            <person name="Friedrich M."/>
            <person name="Grimmelikhuijzen C.J."/>
            <person name="Klingler M."/>
            <person name="Lorenzen M."/>
            <person name="Richards S."/>
            <person name="Roth S."/>
            <person name="Schroder R."/>
            <person name="Tautz D."/>
            <person name="Zdobnov E.M."/>
            <person name="Muzny D."/>
            <person name="Gibbs R.A."/>
            <person name="Weinstock G.M."/>
            <person name="Attaway T."/>
            <person name="Bell S."/>
            <person name="Buhay C.J."/>
            <person name="Chandrabose M.N."/>
            <person name="Chavez D."/>
            <person name="Clerk-Blankenburg K.P."/>
            <person name="Cree A."/>
            <person name="Dao M."/>
            <person name="Davis C."/>
            <person name="Chacko J."/>
            <person name="Dinh H."/>
            <person name="Dugan-Rocha S."/>
            <person name="Fowler G."/>
            <person name="Garner T.T."/>
            <person name="Garnes J."/>
            <person name="Gnirke A."/>
            <person name="Hawes A."/>
            <person name="Hernandez J."/>
            <person name="Hines S."/>
            <person name="Holder M."/>
            <person name="Hume J."/>
            <person name="Jhangiani S.N."/>
            <person name="Joshi V."/>
            <person name="Khan Z.M."/>
            <person name="Jackson L."/>
            <person name="Kovar C."/>
            <person name="Kowis A."/>
            <person name="Lee S."/>
            <person name="Lewis L.R."/>
            <person name="Margolis J."/>
            <person name="Morgan M."/>
            <person name="Nazareth L.V."/>
            <person name="Nguyen N."/>
            <person name="Okwuonu G."/>
            <person name="Parker D."/>
            <person name="Richards S."/>
            <person name="Ruiz S.J."/>
            <person name="Santibanez J."/>
            <person name="Savard J."/>
            <person name="Scherer S.E."/>
            <person name="Schneider B."/>
            <person name="Sodergren E."/>
            <person name="Tautz D."/>
            <person name="Vattahil S."/>
            <person name="Villasana D."/>
            <person name="White C.S."/>
            <person name="Wright R."/>
            <person name="Park Y."/>
            <person name="Beeman R.W."/>
            <person name="Lord J."/>
            <person name="Oppert B."/>
            <person name="Lorenzen M."/>
            <person name="Brown S."/>
            <person name="Wang L."/>
            <person name="Savard J."/>
            <person name="Tautz D."/>
            <person name="Richards S."/>
            <person name="Weinstock G."/>
            <person name="Gibbs R.A."/>
            <person name="Liu Y."/>
            <person name="Worley K."/>
            <person name="Weinstock G."/>
            <person name="Elsik C.G."/>
            <person name="Reese J.T."/>
            <person name="Elhaik E."/>
            <person name="Landan G."/>
            <person name="Graur D."/>
            <person name="Arensburger P."/>
            <person name="Atkinson P."/>
            <person name="Beeman R.W."/>
            <person name="Beidler J."/>
            <person name="Brown S.J."/>
            <person name="Demuth J.P."/>
            <person name="Drury D.W."/>
            <person name="Du Y.Z."/>
            <person name="Fujiwara H."/>
            <person name="Lorenzen M."/>
            <person name="Maselli V."/>
            <person name="Osanai M."/>
            <person name="Park Y."/>
            <person name="Robertson H.M."/>
            <person name="Tu Z."/>
            <person name="Wang J.J."/>
            <person name="Wang S."/>
            <person name="Richards S."/>
            <person name="Song H."/>
            <person name="Zhang L."/>
            <person name="Sodergren E."/>
            <person name="Werner D."/>
            <person name="Stanke M."/>
            <person name="Morgenstern B."/>
            <person name="Solovyev V."/>
            <person name="Kosarev P."/>
            <person name="Brown G."/>
            <person name="Chen H.C."/>
            <person name="Ermolaeva O."/>
            <person name="Hlavina W."/>
            <person name="Kapustin Y."/>
            <person name="Kiryutin B."/>
            <person name="Kitts P."/>
            <person name="Maglott D."/>
            <person name="Pruitt K."/>
            <person name="Sapojnikov V."/>
            <person name="Souvorov A."/>
            <person name="Mackey A.J."/>
            <person name="Waterhouse R.M."/>
            <person name="Wyder S."/>
            <person name="Zdobnov E.M."/>
            <person name="Zdobnov E.M."/>
            <person name="Wyder S."/>
            <person name="Kriventseva E.V."/>
            <person name="Kadowaki T."/>
            <person name="Bork P."/>
            <person name="Aranda M."/>
            <person name="Bao R."/>
            <person name="Beermann A."/>
            <person name="Berns N."/>
            <person name="Bolognesi R."/>
            <person name="Bonneton F."/>
            <person name="Bopp D."/>
            <person name="Brown S.J."/>
            <person name="Bucher G."/>
            <person name="Butts T."/>
            <person name="Chaumot A."/>
            <person name="Denell R.E."/>
            <person name="Ferrier D.E."/>
            <person name="Friedrich M."/>
            <person name="Gordon C.M."/>
            <person name="Jindra M."/>
            <person name="Klingler M."/>
            <person name="Lan Q."/>
            <person name="Lattorff H.M."/>
            <person name="Laudet V."/>
            <person name="von Levetsow C."/>
            <person name="Liu Z."/>
            <person name="Lutz R."/>
            <person name="Lynch J.A."/>
            <person name="da Fonseca R.N."/>
            <person name="Posnien N."/>
            <person name="Reuter R."/>
            <person name="Roth S."/>
            <person name="Savard J."/>
            <person name="Schinko J.B."/>
            <person name="Schmitt C."/>
            <person name="Schoppmeier M."/>
            <person name="Schroder R."/>
            <person name="Shippy T.D."/>
            <person name="Simonnet F."/>
            <person name="Marques-Souza H."/>
            <person name="Tautz D."/>
            <person name="Tomoyasu Y."/>
            <person name="Trauner J."/>
            <person name="Van der Zee M."/>
            <person name="Vervoort M."/>
            <person name="Wittkopp N."/>
            <person name="Wimmer E.A."/>
            <person name="Yang X."/>
            <person name="Jones A.K."/>
            <person name="Sattelle D.B."/>
            <person name="Ebert P.R."/>
            <person name="Nelson D."/>
            <person name="Scott J.G."/>
            <person name="Beeman R.W."/>
            <person name="Muthukrishnan S."/>
            <person name="Kramer K.J."/>
            <person name="Arakane Y."/>
            <person name="Beeman R.W."/>
            <person name="Zhu Q."/>
            <person name="Hogenkamp D."/>
            <person name="Dixit R."/>
            <person name="Oppert B."/>
            <person name="Jiang H."/>
            <person name="Zou Z."/>
            <person name="Marshall J."/>
            <person name="Elpidina E."/>
            <person name="Vinokurov K."/>
            <person name="Oppert C."/>
            <person name="Zou Z."/>
            <person name="Evans J."/>
            <person name="Lu Z."/>
            <person name="Zhao P."/>
            <person name="Sumathipala N."/>
            <person name="Altincicek B."/>
            <person name="Vilcinskas A."/>
            <person name="Williams M."/>
            <person name="Hultmark D."/>
            <person name="Hetru C."/>
            <person name="Jiang H."/>
            <person name="Grimmelikhuijzen C.J."/>
            <person name="Hauser F."/>
            <person name="Cazzamali G."/>
            <person name="Williamson M."/>
            <person name="Park Y."/>
            <person name="Li B."/>
            <person name="Tanaka Y."/>
            <person name="Predel R."/>
            <person name="Neupert S."/>
            <person name="Schachtner J."/>
            <person name="Verleyen P."/>
            <person name="Raible F."/>
            <person name="Bork P."/>
            <person name="Friedrich M."/>
            <person name="Walden K.K."/>
            <person name="Robertson H.M."/>
            <person name="Angeli S."/>
            <person name="Foret S."/>
            <person name="Bucher G."/>
            <person name="Schuetz S."/>
            <person name="Maleszka R."/>
            <person name="Wimmer E.A."/>
            <person name="Beeman R.W."/>
            <person name="Lorenzen M."/>
            <person name="Tomoyasu Y."/>
            <person name="Miller S.C."/>
            <person name="Grossmann D."/>
            <person name="Bucher G."/>
        </authorList>
    </citation>
    <scope>NUCLEOTIDE SEQUENCE [LARGE SCALE GENOMIC DNA]</scope>
    <source>
        <strain evidence="1 2">Georgia GA2</strain>
    </source>
</reference>
<protein>
    <submittedName>
        <fullName evidence="1">Uncharacterized protein</fullName>
    </submittedName>
</protein>
<accession>A0A139W919</accession>
<evidence type="ECO:0000313" key="2">
    <source>
        <dbReference type="Proteomes" id="UP000007266"/>
    </source>
</evidence>
<name>A0A139W919_TRICA</name>
<evidence type="ECO:0000313" key="1">
    <source>
        <dbReference type="EMBL" id="KXZ75776.1"/>
    </source>
</evidence>
<dbReference type="AlphaFoldDB" id="A0A139W919"/>
<sequence>MLKLKFRSATTNIPSDNTKLGYRLHSKFEAIALRTEEIFLDLSISRVVQTFNLPHLLRGLFVDVGRGFAPCSGEPVFTVI</sequence>
<gene>
    <name evidence="1" type="primary">AUGUSTUS-3.0.2_35012</name>
    <name evidence="1" type="ORF">TcasGA2_TC035012</name>
</gene>
<dbReference type="EMBL" id="KQ972797">
    <property type="protein sequence ID" value="KXZ75776.1"/>
    <property type="molecule type" value="Genomic_DNA"/>
</dbReference>
<organism evidence="1 2">
    <name type="scientific">Tribolium castaneum</name>
    <name type="common">Red flour beetle</name>
    <dbReference type="NCBI Taxonomy" id="7070"/>
    <lineage>
        <taxon>Eukaryota</taxon>
        <taxon>Metazoa</taxon>
        <taxon>Ecdysozoa</taxon>
        <taxon>Arthropoda</taxon>
        <taxon>Hexapoda</taxon>
        <taxon>Insecta</taxon>
        <taxon>Pterygota</taxon>
        <taxon>Neoptera</taxon>
        <taxon>Endopterygota</taxon>
        <taxon>Coleoptera</taxon>
        <taxon>Polyphaga</taxon>
        <taxon>Cucujiformia</taxon>
        <taxon>Tenebrionidae</taxon>
        <taxon>Tenebrionidae incertae sedis</taxon>
        <taxon>Tribolium</taxon>
    </lineage>
</organism>